<comment type="caution">
    <text evidence="10">The sequence shown here is derived from an EMBL/GenBank/DDBJ whole genome shotgun (WGS) entry which is preliminary data.</text>
</comment>
<dbReference type="AlphaFoldDB" id="A0A9P1G8S5"/>
<dbReference type="EMBL" id="CAMXCT020003335">
    <property type="protein sequence ID" value="CAL1157301.1"/>
    <property type="molecule type" value="Genomic_DNA"/>
</dbReference>
<evidence type="ECO:0000313" key="10">
    <source>
        <dbReference type="EMBL" id="CAI4003926.1"/>
    </source>
</evidence>
<dbReference type="EC" id="2.7.7.19" evidence="3"/>
<sequence>MALQKTLAVRPTPEEEVKVLEVEKEILKLCQVLGAQGSLRRMGAFYLGVPERNAELDLVFVLPEGSATQPAELLEKLQNALPKAIRSFPQGSLNAPGLRWRASHARHVQLFLAKEEKPNPSTPAPSAIPPSLAALYAHEVSSQILASVPSQEVFQDLLRVVKHWAKRRGLYGNLFGFFDGTTWALCCARVCQLHPKAVLHDLLQFFFALLGRSDWSSPIALDTGDSLAPTVPMVPGTLMQLPGNVYGPARAAHYEVSESVMRVVQRELRRAEQKRVPELWAEHQFFSRHRHYIRFDFMASSDEILEKWWAWGQQQLPELLHIFESQLDSKVSLRPWPSSLIFKDESWSHTKAVFIGLHIQQAEQKCTLDLREIMVKFLERISAWPEAEAHQKQFELMIRAVSSQEMQSWLRDQGSPGVKALEHEVMSPSRKDGYGPAMAATA</sequence>
<dbReference type="EMBL" id="CAMXCT030003335">
    <property type="protein sequence ID" value="CAL4791238.1"/>
    <property type="molecule type" value="Genomic_DNA"/>
</dbReference>
<evidence type="ECO:0000256" key="8">
    <source>
        <dbReference type="ARBA" id="ARBA00023242"/>
    </source>
</evidence>
<keyword evidence="7" id="KW-0067">ATP-binding</keyword>
<evidence type="ECO:0000256" key="7">
    <source>
        <dbReference type="ARBA" id="ARBA00022840"/>
    </source>
</evidence>
<evidence type="ECO:0000256" key="6">
    <source>
        <dbReference type="ARBA" id="ARBA00022741"/>
    </source>
</evidence>
<evidence type="ECO:0000256" key="5">
    <source>
        <dbReference type="ARBA" id="ARBA00022679"/>
    </source>
</evidence>
<evidence type="ECO:0000313" key="12">
    <source>
        <dbReference type="Proteomes" id="UP001152797"/>
    </source>
</evidence>
<dbReference type="GO" id="GO:0031123">
    <property type="term" value="P:RNA 3'-end processing"/>
    <property type="evidence" value="ECO:0007669"/>
    <property type="project" value="InterPro"/>
</dbReference>
<dbReference type="InterPro" id="IPR007012">
    <property type="entry name" value="PolA_pol_cen_dom"/>
</dbReference>
<protein>
    <recommendedName>
        <fullName evidence="3">polynucleotide adenylyltransferase</fullName>
        <ecNumber evidence="3">2.7.7.19</ecNumber>
    </recommendedName>
</protein>
<keyword evidence="8" id="KW-0539">Nucleus</keyword>
<evidence type="ECO:0000313" key="11">
    <source>
        <dbReference type="EMBL" id="CAL1157301.1"/>
    </source>
</evidence>
<reference evidence="11" key="2">
    <citation type="submission" date="2024-04" db="EMBL/GenBank/DDBJ databases">
        <authorList>
            <person name="Chen Y."/>
            <person name="Shah S."/>
            <person name="Dougan E. K."/>
            <person name="Thang M."/>
            <person name="Chan C."/>
        </authorList>
    </citation>
    <scope>NUCLEOTIDE SEQUENCE [LARGE SCALE GENOMIC DNA]</scope>
</reference>
<dbReference type="GO" id="GO:0003723">
    <property type="term" value="F:RNA binding"/>
    <property type="evidence" value="ECO:0007669"/>
    <property type="project" value="InterPro"/>
</dbReference>
<gene>
    <name evidence="10" type="ORF">C1SCF055_LOCUS29750</name>
</gene>
<comment type="subcellular location">
    <subcellularLocation>
        <location evidence="1">Nucleus</location>
    </subcellularLocation>
</comment>
<feature type="domain" description="Poly(A) polymerase central" evidence="9">
    <location>
        <begin position="153"/>
        <end position="273"/>
    </location>
</feature>
<evidence type="ECO:0000256" key="3">
    <source>
        <dbReference type="ARBA" id="ARBA00012388"/>
    </source>
</evidence>
<organism evidence="10">
    <name type="scientific">Cladocopium goreaui</name>
    <dbReference type="NCBI Taxonomy" id="2562237"/>
    <lineage>
        <taxon>Eukaryota</taxon>
        <taxon>Sar</taxon>
        <taxon>Alveolata</taxon>
        <taxon>Dinophyceae</taxon>
        <taxon>Suessiales</taxon>
        <taxon>Symbiodiniaceae</taxon>
        <taxon>Cladocopium</taxon>
    </lineage>
</organism>
<dbReference type="SUPFAM" id="SSF55003">
    <property type="entry name" value="PAP/Archaeal CCA-adding enzyme, C-terminal domain"/>
    <property type="match status" value="1"/>
</dbReference>
<dbReference type="Proteomes" id="UP001152797">
    <property type="component" value="Unassembled WGS sequence"/>
</dbReference>
<keyword evidence="4" id="KW-0507">mRNA processing</keyword>
<dbReference type="PANTHER" id="PTHR10682">
    <property type="entry name" value="POLY A POLYMERASE"/>
    <property type="match status" value="1"/>
</dbReference>
<dbReference type="GO" id="GO:1990817">
    <property type="term" value="F:poly(A) RNA polymerase activity"/>
    <property type="evidence" value="ECO:0007669"/>
    <property type="project" value="UniProtKB-EC"/>
</dbReference>
<dbReference type="Gene3D" id="3.30.70.590">
    <property type="entry name" value="Poly(A) polymerase predicted RNA binding domain"/>
    <property type="match status" value="1"/>
</dbReference>
<accession>A0A9P1G8S5</accession>
<proteinExistence type="inferred from homology"/>
<dbReference type="Gene3D" id="1.10.1410.10">
    <property type="match status" value="1"/>
</dbReference>
<dbReference type="GO" id="GO:0005524">
    <property type="term" value="F:ATP binding"/>
    <property type="evidence" value="ECO:0007669"/>
    <property type="project" value="UniProtKB-KW"/>
</dbReference>
<dbReference type="GO" id="GO:0005634">
    <property type="term" value="C:nucleus"/>
    <property type="evidence" value="ECO:0007669"/>
    <property type="project" value="UniProtKB-SubCell"/>
</dbReference>
<evidence type="ECO:0000256" key="1">
    <source>
        <dbReference type="ARBA" id="ARBA00004123"/>
    </source>
</evidence>
<evidence type="ECO:0000256" key="4">
    <source>
        <dbReference type="ARBA" id="ARBA00022664"/>
    </source>
</evidence>
<keyword evidence="6" id="KW-0547">Nucleotide-binding</keyword>
<dbReference type="Pfam" id="PF04928">
    <property type="entry name" value="PAP_central"/>
    <property type="match status" value="1"/>
</dbReference>
<evidence type="ECO:0000256" key="2">
    <source>
        <dbReference type="ARBA" id="ARBA00010912"/>
    </source>
</evidence>
<keyword evidence="5" id="KW-0808">Transferase</keyword>
<dbReference type="PANTHER" id="PTHR10682:SF10">
    <property type="entry name" value="POLYNUCLEOTIDE ADENYLYLTRANSFERASE"/>
    <property type="match status" value="1"/>
</dbReference>
<dbReference type="OrthoDB" id="1470401at2759"/>
<reference evidence="10" key="1">
    <citation type="submission" date="2022-10" db="EMBL/GenBank/DDBJ databases">
        <authorList>
            <person name="Chen Y."/>
            <person name="Dougan E. K."/>
            <person name="Chan C."/>
            <person name="Rhodes N."/>
            <person name="Thang M."/>
        </authorList>
    </citation>
    <scope>NUCLEOTIDE SEQUENCE</scope>
</reference>
<comment type="similarity">
    <text evidence="2">Belongs to the poly(A) polymerase family.</text>
</comment>
<keyword evidence="12" id="KW-1185">Reference proteome</keyword>
<dbReference type="GO" id="GO:0006397">
    <property type="term" value="P:mRNA processing"/>
    <property type="evidence" value="ECO:0007669"/>
    <property type="project" value="UniProtKB-KW"/>
</dbReference>
<dbReference type="EMBL" id="CAMXCT010003335">
    <property type="protein sequence ID" value="CAI4003926.1"/>
    <property type="molecule type" value="Genomic_DNA"/>
</dbReference>
<evidence type="ECO:0000259" key="9">
    <source>
        <dbReference type="Pfam" id="PF04928"/>
    </source>
</evidence>
<name>A0A9P1G8S5_9DINO</name>
<dbReference type="InterPro" id="IPR011068">
    <property type="entry name" value="NuclTrfase_I-like_C"/>
</dbReference>
<dbReference type="SUPFAM" id="SSF81631">
    <property type="entry name" value="PAP/OAS1 substrate-binding domain"/>
    <property type="match status" value="1"/>
</dbReference>